<dbReference type="Proteomes" id="UP000230233">
    <property type="component" value="Chromosome III"/>
</dbReference>
<reference evidence="2" key="1">
    <citation type="submission" date="2017-10" db="EMBL/GenBank/DDBJ databases">
        <title>Rapid genome shrinkage in a self-fertile nematode reveals novel sperm competition proteins.</title>
        <authorList>
            <person name="Yin D."/>
            <person name="Schwarz E.M."/>
            <person name="Thomas C.G."/>
            <person name="Felde R.L."/>
            <person name="Korf I.F."/>
            <person name="Cutter A.D."/>
            <person name="Schartner C.M."/>
            <person name="Ralston E.J."/>
            <person name="Meyer B.J."/>
            <person name="Haag E.S."/>
        </authorList>
    </citation>
    <scope>NUCLEOTIDE SEQUENCE [LARGE SCALE GENOMIC DNA]</scope>
    <source>
        <strain evidence="2">JU1422</strain>
    </source>
</reference>
<dbReference type="AlphaFoldDB" id="A0A2G5UKY3"/>
<dbReference type="EMBL" id="PDUG01000003">
    <property type="protein sequence ID" value="PIC39886.1"/>
    <property type="molecule type" value="Genomic_DNA"/>
</dbReference>
<accession>A0A2G5UKY3</accession>
<organism evidence="1 2">
    <name type="scientific">Caenorhabditis nigoni</name>
    <dbReference type="NCBI Taxonomy" id="1611254"/>
    <lineage>
        <taxon>Eukaryota</taxon>
        <taxon>Metazoa</taxon>
        <taxon>Ecdysozoa</taxon>
        <taxon>Nematoda</taxon>
        <taxon>Chromadorea</taxon>
        <taxon>Rhabditida</taxon>
        <taxon>Rhabditina</taxon>
        <taxon>Rhabditomorpha</taxon>
        <taxon>Rhabditoidea</taxon>
        <taxon>Rhabditidae</taxon>
        <taxon>Peloderinae</taxon>
        <taxon>Caenorhabditis</taxon>
    </lineage>
</organism>
<evidence type="ECO:0000313" key="2">
    <source>
        <dbReference type="Proteomes" id="UP000230233"/>
    </source>
</evidence>
<gene>
    <name evidence="1" type="primary">Cnig_chr_III.g11433</name>
    <name evidence="1" type="ORF">B9Z55_011433</name>
</gene>
<keyword evidence="2" id="KW-1185">Reference proteome</keyword>
<name>A0A2G5UKY3_9PELO</name>
<comment type="caution">
    <text evidence="1">The sequence shown here is derived from an EMBL/GenBank/DDBJ whole genome shotgun (WGS) entry which is preliminary data.</text>
</comment>
<proteinExistence type="predicted"/>
<sequence length="213" mass="24021">MTKPSSKPILDCVKNDEQVKASKTTNAIEINMDTVSDATNSVNSLEAKCLIITVGSRKDKVLEMATQMKTIFDIPMVEIVNDYSTVQKAIENLDTSKGLVLFSSNINLDTMDKIITAKTLLKSSHKMVLGEMSPLHIPKNDKLTEFYNNVKSKKMDLHLINTWKTDKEQQEAARKFVLKVAKASHKLLNQNKSKKNRKKITNHEIFIQGKICV</sequence>
<evidence type="ECO:0000313" key="1">
    <source>
        <dbReference type="EMBL" id="PIC39886.1"/>
    </source>
</evidence>
<protein>
    <submittedName>
        <fullName evidence="1">Uncharacterized protein</fullName>
    </submittedName>
</protein>